<dbReference type="SUPFAM" id="SSF55729">
    <property type="entry name" value="Acyl-CoA N-acyltransferases (Nat)"/>
    <property type="match status" value="1"/>
</dbReference>
<dbReference type="GO" id="GO:0016747">
    <property type="term" value="F:acyltransferase activity, transferring groups other than amino-acyl groups"/>
    <property type="evidence" value="ECO:0007669"/>
    <property type="project" value="InterPro"/>
</dbReference>
<evidence type="ECO:0000313" key="2">
    <source>
        <dbReference type="EMBL" id="OPX56869.1"/>
    </source>
</evidence>
<dbReference type="OrthoDB" id="9798081at2"/>
<evidence type="ECO:0000313" key="3">
    <source>
        <dbReference type="Proteomes" id="UP000191418"/>
    </source>
</evidence>
<dbReference type="InterPro" id="IPR051531">
    <property type="entry name" value="N-acetyltransferase"/>
</dbReference>
<feature type="domain" description="N-acetyltransferase" evidence="1">
    <location>
        <begin position="10"/>
        <end position="172"/>
    </location>
</feature>
<dbReference type="EMBL" id="MTSM01000001">
    <property type="protein sequence ID" value="OPX56869.1"/>
    <property type="molecule type" value="Genomic_DNA"/>
</dbReference>
<reference evidence="2 3" key="1">
    <citation type="submission" date="2017-01" db="EMBL/GenBank/DDBJ databases">
        <title>Genome Sequencing of a Marine Spirillum, Oceanospirillum multiglobuliferum ATCC 33336, from Japan.</title>
        <authorList>
            <person name="Carney J.G."/>
            <person name="Trachtenberg A.M."/>
            <person name="Rheaume B.A."/>
            <person name="Linnane J.D."/>
            <person name="Pitts N.L."/>
            <person name="Mykles D.L."/>
            <person name="Maclea K.S."/>
        </authorList>
    </citation>
    <scope>NUCLEOTIDE SEQUENCE [LARGE SCALE GENOMIC DNA]</scope>
    <source>
        <strain evidence="2 3">ATCC 33336</strain>
    </source>
</reference>
<dbReference type="PANTHER" id="PTHR43792:SF1">
    <property type="entry name" value="N-ACETYLTRANSFERASE DOMAIN-CONTAINING PROTEIN"/>
    <property type="match status" value="1"/>
</dbReference>
<dbReference type="InterPro" id="IPR000182">
    <property type="entry name" value="GNAT_dom"/>
</dbReference>
<dbReference type="Pfam" id="PF13302">
    <property type="entry name" value="Acetyltransf_3"/>
    <property type="match status" value="1"/>
</dbReference>
<keyword evidence="3" id="KW-1185">Reference proteome</keyword>
<gene>
    <name evidence="2" type="ORF">BTE48_00070</name>
</gene>
<dbReference type="Proteomes" id="UP000191418">
    <property type="component" value="Unassembled WGS sequence"/>
</dbReference>
<dbReference type="AlphaFoldDB" id="A0A1T4MVP6"/>
<dbReference type="RefSeq" id="WP_078744540.1">
    <property type="nucleotide sequence ID" value="NZ_FUXG01000004.1"/>
</dbReference>
<evidence type="ECO:0000259" key="1">
    <source>
        <dbReference type="PROSITE" id="PS51186"/>
    </source>
</evidence>
<comment type="caution">
    <text evidence="2">The sequence shown here is derived from an EMBL/GenBank/DDBJ whole genome shotgun (WGS) entry which is preliminary data.</text>
</comment>
<proteinExistence type="predicted"/>
<dbReference type="InterPro" id="IPR016181">
    <property type="entry name" value="Acyl_CoA_acyltransferase"/>
</dbReference>
<dbReference type="PANTHER" id="PTHR43792">
    <property type="entry name" value="GNAT FAMILY, PUTATIVE (AFU_ORTHOLOGUE AFUA_3G00765)-RELATED-RELATED"/>
    <property type="match status" value="1"/>
</dbReference>
<dbReference type="STRING" id="64969.SAMN02745127_00941"/>
<protein>
    <submittedName>
        <fullName evidence="2">GNAT family N-acetyltransferase</fullName>
    </submittedName>
</protein>
<accession>A0A1T4MVP6</accession>
<organism evidence="2 3">
    <name type="scientific">Oceanospirillum multiglobuliferum</name>
    <dbReference type="NCBI Taxonomy" id="64969"/>
    <lineage>
        <taxon>Bacteria</taxon>
        <taxon>Pseudomonadati</taxon>
        <taxon>Pseudomonadota</taxon>
        <taxon>Gammaproteobacteria</taxon>
        <taxon>Oceanospirillales</taxon>
        <taxon>Oceanospirillaceae</taxon>
        <taxon>Oceanospirillum</taxon>
    </lineage>
</organism>
<sequence>MNILCETDRLMIRQFELSDTEFIVRLLNEPAFIRYIADKKVRSQDDAVHYLKQGPMASYERYGFGLNLVCLKSSLIPIGICGVLKRDELEYPDLGYAFLEAFCGQGYAREAAEQTLKVTVDSFSLETVFAVTLPDNVRSNQLLEKIGFRFKATVPLYGVCNNLYQYRVKPLPKGAASGLA</sequence>
<dbReference type="PROSITE" id="PS51186">
    <property type="entry name" value="GNAT"/>
    <property type="match status" value="1"/>
</dbReference>
<name>A0A1T4MVP6_9GAMM</name>
<keyword evidence="2" id="KW-0808">Transferase</keyword>
<dbReference type="Gene3D" id="3.40.630.30">
    <property type="match status" value="1"/>
</dbReference>